<accession>A0A916JK72</accession>
<dbReference type="EMBL" id="OU015584">
    <property type="protein sequence ID" value="CAG5077203.1"/>
    <property type="molecule type" value="Genomic_DNA"/>
</dbReference>
<evidence type="ECO:0000313" key="2">
    <source>
        <dbReference type="Proteomes" id="UP000683507"/>
    </source>
</evidence>
<proteinExistence type="predicted"/>
<name>A0A916JK72_9FLAO</name>
<dbReference type="InterPro" id="IPR007485">
    <property type="entry name" value="LPS_assembly_LptE"/>
</dbReference>
<dbReference type="GO" id="GO:0019867">
    <property type="term" value="C:outer membrane"/>
    <property type="evidence" value="ECO:0007669"/>
    <property type="project" value="InterPro"/>
</dbReference>
<dbReference type="KEGG" id="ptan:CRYO30217_00318"/>
<dbReference type="GO" id="GO:0043165">
    <property type="term" value="P:Gram-negative-bacterium-type cell outer membrane assembly"/>
    <property type="evidence" value="ECO:0007669"/>
    <property type="project" value="InterPro"/>
</dbReference>
<sequence>MMLTQCKLPSFSLKPGGKTNDEVPGETVQVDFFENRSTLASSNAAIVLTEGIRDIVLTQSKKELVAESGDWVIEGVIRDYQIKPIAIQAGSEDAAQNRLTMTVQFSWDYQGEDRELLEDSTAYELEGIDQVVSSFVDYDSASDFAAVEDELLTELVRQLSQDIYDVIFGGKW</sequence>
<organism evidence="1 2">
    <name type="scientific">Parvicella tangerina</name>
    <dbReference type="NCBI Taxonomy" id="2829795"/>
    <lineage>
        <taxon>Bacteria</taxon>
        <taxon>Pseudomonadati</taxon>
        <taxon>Bacteroidota</taxon>
        <taxon>Flavobacteriia</taxon>
        <taxon>Flavobacteriales</taxon>
        <taxon>Parvicellaceae</taxon>
        <taxon>Parvicella</taxon>
    </lineage>
</organism>
<keyword evidence="2" id="KW-1185">Reference proteome</keyword>
<dbReference type="AlphaFoldDB" id="A0A916JK72"/>
<protein>
    <submittedName>
        <fullName evidence="1">Uncharacterized protein</fullName>
    </submittedName>
</protein>
<gene>
    <name evidence="1" type="ORF">CRYO30217_00318</name>
</gene>
<reference evidence="1" key="1">
    <citation type="submission" date="2021-04" db="EMBL/GenBank/DDBJ databases">
        <authorList>
            <person name="Rodrigo-Torres L."/>
            <person name="Arahal R. D."/>
            <person name="Lucena T."/>
        </authorList>
    </citation>
    <scope>NUCLEOTIDE SEQUENCE</scope>
    <source>
        <strain evidence="1">AS29M-1</strain>
    </source>
</reference>
<dbReference type="Proteomes" id="UP000683507">
    <property type="component" value="Chromosome"/>
</dbReference>
<dbReference type="RefSeq" id="WP_258540559.1">
    <property type="nucleotide sequence ID" value="NZ_OU015584.1"/>
</dbReference>
<dbReference type="Pfam" id="PF04390">
    <property type="entry name" value="LptE"/>
    <property type="match status" value="1"/>
</dbReference>
<evidence type="ECO:0000313" key="1">
    <source>
        <dbReference type="EMBL" id="CAG5077203.1"/>
    </source>
</evidence>